<comment type="similarity">
    <text evidence="2">Belongs to the RRN7/TAF1B family.</text>
</comment>
<keyword evidence="9" id="KW-0539">Nucleus</keyword>
<dbReference type="PANTHER" id="PTHR31576">
    <property type="entry name" value="TATA BOX-BINDING PROTEIN-ASSOCIATED FACTOR RNA POLYMERASE I SUBUNIT B"/>
    <property type="match status" value="1"/>
</dbReference>
<evidence type="ECO:0000256" key="9">
    <source>
        <dbReference type="ARBA" id="ARBA00023242"/>
    </source>
</evidence>
<keyword evidence="3" id="KW-0479">Metal-binding</keyword>
<organism evidence="11 12">
    <name type="scientific">Scylla paramamosain</name>
    <name type="common">Mud crab</name>
    <dbReference type="NCBI Taxonomy" id="85552"/>
    <lineage>
        <taxon>Eukaryota</taxon>
        <taxon>Metazoa</taxon>
        <taxon>Ecdysozoa</taxon>
        <taxon>Arthropoda</taxon>
        <taxon>Crustacea</taxon>
        <taxon>Multicrustacea</taxon>
        <taxon>Malacostraca</taxon>
        <taxon>Eumalacostraca</taxon>
        <taxon>Eucarida</taxon>
        <taxon>Decapoda</taxon>
        <taxon>Pleocyemata</taxon>
        <taxon>Brachyura</taxon>
        <taxon>Eubrachyura</taxon>
        <taxon>Portunoidea</taxon>
        <taxon>Portunidae</taxon>
        <taxon>Portuninae</taxon>
        <taxon>Scylla</taxon>
    </lineage>
</organism>
<dbReference type="GO" id="GO:0042790">
    <property type="term" value="P:nucleolar large rRNA transcription by RNA polymerase I"/>
    <property type="evidence" value="ECO:0007669"/>
    <property type="project" value="TreeGrafter"/>
</dbReference>
<evidence type="ECO:0000256" key="7">
    <source>
        <dbReference type="ARBA" id="ARBA00023125"/>
    </source>
</evidence>
<protein>
    <recommendedName>
        <fullName evidence="13">TATA box-binding protein-associated factor RNA polymerase I subunit B</fullName>
    </recommendedName>
</protein>
<dbReference type="GO" id="GO:0008270">
    <property type="term" value="F:zinc ion binding"/>
    <property type="evidence" value="ECO:0007669"/>
    <property type="project" value="UniProtKB-KW"/>
</dbReference>
<evidence type="ECO:0000313" key="11">
    <source>
        <dbReference type="EMBL" id="KAK8384630.1"/>
    </source>
</evidence>
<sequence length="820" mass="93509">MPEVKQQCRVCGGESFTMAHGMKVCDQCGQQEEHFVELLSQENIGEVERSRLLTTRLQEPEDEGAAHPPTSREKKLNNWTTYEAYNIILYEWTKALCKLGASPKVEAITFKLWVAYLQRIGIAFSQARQSFPLSSLKNNRDKKLIYEKAESVSSRSLHSYSRRRKKKKAARTKLDKIKDRIESKKIRNAVNNKQNSSFMNTTLASELSKSLNEFEASMVSDSGTSCTPSQAAESKLNTSSVGTGLISTVDGRSHYGALESELEMETDDVPQVPRKQIRRDDVVRNWIKRSTHIYGSDSEGEQHQKNGEEKDESERMEQDCCSDDYHSFETVSTKSRKSQPQNTRKKKRVRSLKSKKVNYNILYKKAVQAANEVSVYRASRLPFIMRFSKLLGILYLAVLLAEDDILLSDIIRWCREGHIPYFSAPYLLQSDMELGYYDLIMLRDSKKLPDAQEVQAITGRLAAFLSIQYVPLPPVGRVMRKFVKLLNLPDQVVTIAESLIGLVDDTQVGLVIPPVESLAMASIILTLKVYCGLDTNTEVMLSCAAAAIRAKMPHHTSVIPFSWQDWQKHISCLVWVCCQVDAPTAFHWQRLHDMCYFSASLFTRFFWREGMWRIPRTSWAKKVELQAFTEKLLQQQGLSLEEVIMQPPLFPASRQPLRSIVDQLTQRNGATEAEIHKYTKVAEELTEESFATHKLNWFCEMECFVKELQRCGMKTEMMLFNEKKRGGILCCFQTANYDAGGRNDNGTNTTQEFFIPNPLKNVWKVKQKETSSRAGWDKVLPTLPSSFQWLVGVGSHICEAPEVQLLSLVCLLQKKVKKIG</sequence>
<dbReference type="InterPro" id="IPR033599">
    <property type="entry name" value="TAF1B/Rrn7"/>
</dbReference>
<proteinExistence type="inferred from homology"/>
<feature type="compositionally biased region" description="Basic and acidic residues" evidence="10">
    <location>
        <begin position="300"/>
        <end position="327"/>
    </location>
</feature>
<keyword evidence="7" id="KW-0238">DNA-binding</keyword>
<feature type="region of interest" description="Disordered" evidence="10">
    <location>
        <begin position="293"/>
        <end position="351"/>
    </location>
</feature>
<dbReference type="GO" id="GO:0001164">
    <property type="term" value="F:RNA polymerase I core promoter sequence-specific DNA binding"/>
    <property type="evidence" value="ECO:0007669"/>
    <property type="project" value="InterPro"/>
</dbReference>
<evidence type="ECO:0000256" key="4">
    <source>
        <dbReference type="ARBA" id="ARBA00022771"/>
    </source>
</evidence>
<dbReference type="AlphaFoldDB" id="A0AAW0TCJ7"/>
<gene>
    <name evidence="11" type="ORF">O3P69_014296</name>
</gene>
<evidence type="ECO:0000256" key="2">
    <source>
        <dbReference type="ARBA" id="ARBA00006899"/>
    </source>
</evidence>
<dbReference type="EMBL" id="JARAKH010000034">
    <property type="protein sequence ID" value="KAK8384630.1"/>
    <property type="molecule type" value="Genomic_DNA"/>
</dbReference>
<accession>A0AAW0TCJ7</accession>
<comment type="subcellular location">
    <subcellularLocation>
        <location evidence="1">Nucleus</location>
        <location evidence="1">Nucleolus</location>
    </subcellularLocation>
</comment>
<evidence type="ECO:0000313" key="12">
    <source>
        <dbReference type="Proteomes" id="UP001487740"/>
    </source>
</evidence>
<evidence type="ECO:0000256" key="6">
    <source>
        <dbReference type="ARBA" id="ARBA00023015"/>
    </source>
</evidence>
<dbReference type="PANTHER" id="PTHR31576:SF2">
    <property type="entry name" value="TATA BOX-BINDING PROTEIN-ASSOCIATED FACTOR RNA POLYMERASE I SUBUNIT B"/>
    <property type="match status" value="1"/>
</dbReference>
<dbReference type="GO" id="GO:0005668">
    <property type="term" value="C:RNA polymerase transcription factor SL1 complex"/>
    <property type="evidence" value="ECO:0007669"/>
    <property type="project" value="TreeGrafter"/>
</dbReference>
<keyword evidence="4" id="KW-0863">Zinc-finger</keyword>
<dbReference type="Proteomes" id="UP001487740">
    <property type="component" value="Unassembled WGS sequence"/>
</dbReference>
<keyword evidence="6" id="KW-0805">Transcription regulation</keyword>
<comment type="caution">
    <text evidence="11">The sequence shown here is derived from an EMBL/GenBank/DDBJ whole genome shotgun (WGS) entry which is preliminary data.</text>
</comment>
<dbReference type="GO" id="GO:0070860">
    <property type="term" value="C:RNA polymerase I core factor complex"/>
    <property type="evidence" value="ECO:0007669"/>
    <property type="project" value="InterPro"/>
</dbReference>
<feature type="compositionally biased region" description="Polar residues" evidence="10">
    <location>
        <begin position="329"/>
        <end position="342"/>
    </location>
</feature>
<evidence type="ECO:0000256" key="3">
    <source>
        <dbReference type="ARBA" id="ARBA00022723"/>
    </source>
</evidence>
<evidence type="ECO:0000256" key="10">
    <source>
        <dbReference type="SAM" id="MobiDB-lite"/>
    </source>
</evidence>
<evidence type="ECO:0000256" key="8">
    <source>
        <dbReference type="ARBA" id="ARBA00023163"/>
    </source>
</evidence>
<evidence type="ECO:0000256" key="1">
    <source>
        <dbReference type="ARBA" id="ARBA00004604"/>
    </source>
</evidence>
<name>A0AAW0TCJ7_SCYPA</name>
<evidence type="ECO:0000256" key="5">
    <source>
        <dbReference type="ARBA" id="ARBA00022833"/>
    </source>
</evidence>
<evidence type="ECO:0008006" key="13">
    <source>
        <dbReference type="Google" id="ProtNLM"/>
    </source>
</evidence>
<keyword evidence="12" id="KW-1185">Reference proteome</keyword>
<keyword evidence="5" id="KW-0862">Zinc</keyword>
<reference evidence="11 12" key="1">
    <citation type="submission" date="2023-03" db="EMBL/GenBank/DDBJ databases">
        <title>High-quality genome of Scylla paramamosain provides insights in environmental adaptation.</title>
        <authorList>
            <person name="Zhang L."/>
        </authorList>
    </citation>
    <scope>NUCLEOTIDE SEQUENCE [LARGE SCALE GENOMIC DNA]</scope>
    <source>
        <strain evidence="11">LZ_2023a</strain>
        <tissue evidence="11">Muscle</tissue>
    </source>
</reference>
<keyword evidence="8" id="KW-0804">Transcription</keyword>